<dbReference type="RefSeq" id="WP_216149559.1">
    <property type="nucleotide sequence ID" value="NZ_JAHLDV010000026.1"/>
</dbReference>
<dbReference type="Proteomes" id="UP000776252">
    <property type="component" value="Unassembled WGS sequence"/>
</dbReference>
<dbReference type="Pfam" id="PF12669">
    <property type="entry name" value="FeoB_associated"/>
    <property type="match status" value="1"/>
</dbReference>
<evidence type="ECO:0000313" key="1">
    <source>
        <dbReference type="EMBL" id="MBU3160422.1"/>
    </source>
</evidence>
<gene>
    <name evidence="1" type="ORF">KPL37_11770</name>
</gene>
<sequence length="55" mass="5958">MEYIIVGVIVIVAGYILYSTIKKQSHGDCGCGNGCKGCNQNCETKTSNKKDNKTE</sequence>
<evidence type="ECO:0000313" key="2">
    <source>
        <dbReference type="Proteomes" id="UP000776252"/>
    </source>
</evidence>
<organism evidence="1 2">
    <name type="scientific">Clostridium frigoris</name>
    <dbReference type="NCBI Taxonomy" id="205327"/>
    <lineage>
        <taxon>Bacteria</taxon>
        <taxon>Bacillati</taxon>
        <taxon>Bacillota</taxon>
        <taxon>Clostridia</taxon>
        <taxon>Eubacteriales</taxon>
        <taxon>Clostridiaceae</taxon>
        <taxon>Clostridium</taxon>
    </lineage>
</organism>
<dbReference type="EMBL" id="JAHLDV010000026">
    <property type="protein sequence ID" value="MBU3160422.1"/>
    <property type="molecule type" value="Genomic_DNA"/>
</dbReference>
<accession>A0ABS6BWK6</accession>
<comment type="caution">
    <text evidence="1">The sequence shown here is derived from an EMBL/GenBank/DDBJ whole genome shotgun (WGS) entry which is preliminary data.</text>
</comment>
<name>A0ABS6BWK6_9CLOT</name>
<reference evidence="1 2" key="1">
    <citation type="submission" date="2021-06" db="EMBL/GenBank/DDBJ databases">
        <title>Clostridia strains as spoilage organisms.</title>
        <authorList>
            <person name="Wambui J."/>
            <person name="Stephan R."/>
            <person name="Stevens M.J.A."/>
        </authorList>
    </citation>
    <scope>NUCLEOTIDE SEQUENCE [LARGE SCALE GENOMIC DNA]</scope>
    <source>
        <strain evidence="1 2">DSM 14204</strain>
    </source>
</reference>
<protein>
    <submittedName>
        <fullName evidence="1">FeoB-associated Cys-rich membrane protein</fullName>
    </submittedName>
</protein>
<proteinExistence type="predicted"/>
<keyword evidence="2" id="KW-1185">Reference proteome</keyword>